<reference evidence="1 2" key="1">
    <citation type="submission" date="2017-08" db="EMBL/GenBank/DDBJ databases">
        <title>Complete genome sequence of Mucilaginibacter sp. strain BJC16-A31.</title>
        <authorList>
            <consortium name="Henan University of Science and Technology"/>
            <person name="You X."/>
        </authorList>
    </citation>
    <scope>NUCLEOTIDE SEQUENCE [LARGE SCALE GENOMIC DNA]</scope>
    <source>
        <strain evidence="1 2">BJC16-A31</strain>
    </source>
</reference>
<protein>
    <submittedName>
        <fullName evidence="1">Uncharacterized protein</fullName>
    </submittedName>
</protein>
<dbReference type="KEGG" id="muc:MuYL_1874"/>
<evidence type="ECO:0000313" key="1">
    <source>
        <dbReference type="EMBL" id="ASU33770.1"/>
    </source>
</evidence>
<dbReference type="Proteomes" id="UP000215002">
    <property type="component" value="Chromosome"/>
</dbReference>
<organism evidence="1 2">
    <name type="scientific">Mucilaginibacter xinganensis</name>
    <dbReference type="NCBI Taxonomy" id="1234841"/>
    <lineage>
        <taxon>Bacteria</taxon>
        <taxon>Pseudomonadati</taxon>
        <taxon>Bacteroidota</taxon>
        <taxon>Sphingobacteriia</taxon>
        <taxon>Sphingobacteriales</taxon>
        <taxon>Sphingobacteriaceae</taxon>
        <taxon>Mucilaginibacter</taxon>
    </lineage>
</organism>
<keyword evidence="2" id="KW-1185">Reference proteome</keyword>
<proteinExistence type="predicted"/>
<name>A0A223NVH4_9SPHI</name>
<evidence type="ECO:0000313" key="2">
    <source>
        <dbReference type="Proteomes" id="UP000215002"/>
    </source>
</evidence>
<accession>A0A223NVH4</accession>
<sequence length="40" mass="4657">MIIVFILMIVWLTFNTISGFLIWNKNQGIFTRDSVNEIAP</sequence>
<gene>
    <name evidence="1" type="ORF">MuYL_1874</name>
</gene>
<dbReference type="AlphaFoldDB" id="A0A223NVH4"/>
<dbReference type="EMBL" id="CP022743">
    <property type="protein sequence ID" value="ASU33770.1"/>
    <property type="molecule type" value="Genomic_DNA"/>
</dbReference>